<dbReference type="OrthoDB" id="5756516at2"/>
<dbReference type="Pfam" id="PF13524">
    <property type="entry name" value="Glyco_trans_1_2"/>
    <property type="match status" value="1"/>
</dbReference>
<dbReference type="Proteomes" id="UP000095621">
    <property type="component" value="Unassembled WGS sequence"/>
</dbReference>
<dbReference type="InterPro" id="IPR055259">
    <property type="entry name" value="YkvP/CgeB_Glyco_trans-like"/>
</dbReference>
<dbReference type="AlphaFoldDB" id="A0A174YZB8"/>
<name>A0A174YZB8_9FIRM</name>
<dbReference type="EMBL" id="CZBU01000006">
    <property type="protein sequence ID" value="CUQ79062.1"/>
    <property type="molecule type" value="Genomic_DNA"/>
</dbReference>
<sequence length="406" mass="47875">MKVLIFTTRQLCYNSGYYFAHRIGEEIEKLGIECEYCEIPENAIPSAGIQIAQPAIENAGKSVDEEAEKMLESYIGKEYLAILDFNSKLPRLILDDESYYLDSIDAPFYNFILDHPLYHHSTLDCKLKNYYAFSIDENHCKYIQNFYPHIKAVYQVALGAENVISLENLQEKKKSILIMGTYRNPDIYMKQIYNMNKYAEKNMLVMLEKLENDNEMTVENALKCIINNSNIEKDSFPLILNKYYLVEMYYRNYYRKKMVDALVNTGFHIDIAGEWWESYDKINSPNVIWNKAVRFDKSYELIAGYRAMADSSPFFKGGVHDRVYAGIANYTAVMTDYNDYRNRCLQDIVQMYGQECNYEEICQKTDMMMNNDTFYKEMTQKAYEEYMNNYTWKSVAKRIIKHFLSE</sequence>
<gene>
    <name evidence="2" type="ORF">ERS852490_02717</name>
</gene>
<proteinExistence type="predicted"/>
<feature type="domain" description="Spore protein YkvP/CgeB glycosyl transferase-like" evidence="1">
    <location>
        <begin position="255"/>
        <end position="400"/>
    </location>
</feature>
<evidence type="ECO:0000259" key="1">
    <source>
        <dbReference type="Pfam" id="PF13524"/>
    </source>
</evidence>
<accession>A0A174YZB8</accession>
<reference evidence="2 3" key="1">
    <citation type="submission" date="2015-09" db="EMBL/GenBank/DDBJ databases">
        <authorList>
            <consortium name="Pathogen Informatics"/>
        </authorList>
    </citation>
    <scope>NUCLEOTIDE SEQUENCE [LARGE SCALE GENOMIC DNA]</scope>
    <source>
        <strain evidence="2 3">2789STDY5834875</strain>
    </source>
</reference>
<dbReference type="RefSeq" id="WP_156327338.1">
    <property type="nucleotide sequence ID" value="NZ_CZBU01000006.1"/>
</dbReference>
<protein>
    <submittedName>
        <fullName evidence="2">Uncharacterized protein conserved in bacteria</fullName>
    </submittedName>
</protein>
<organism evidence="2 3">
    <name type="scientific">Lachnospira eligens</name>
    <dbReference type="NCBI Taxonomy" id="39485"/>
    <lineage>
        <taxon>Bacteria</taxon>
        <taxon>Bacillati</taxon>
        <taxon>Bacillota</taxon>
        <taxon>Clostridia</taxon>
        <taxon>Lachnospirales</taxon>
        <taxon>Lachnospiraceae</taxon>
        <taxon>Lachnospira</taxon>
    </lineage>
</organism>
<evidence type="ECO:0000313" key="3">
    <source>
        <dbReference type="Proteomes" id="UP000095621"/>
    </source>
</evidence>
<dbReference type="Gene3D" id="3.40.50.2000">
    <property type="entry name" value="Glycogen Phosphorylase B"/>
    <property type="match status" value="1"/>
</dbReference>
<evidence type="ECO:0000313" key="2">
    <source>
        <dbReference type="EMBL" id="CUQ79062.1"/>
    </source>
</evidence>